<dbReference type="SUPFAM" id="SSF56601">
    <property type="entry name" value="beta-lactamase/transpeptidase-like"/>
    <property type="match status" value="1"/>
</dbReference>
<evidence type="ECO:0000256" key="13">
    <source>
        <dbReference type="ARBA" id="ARBA00023316"/>
    </source>
</evidence>
<evidence type="ECO:0000256" key="1">
    <source>
        <dbReference type="ARBA" id="ARBA00004162"/>
    </source>
</evidence>
<feature type="region of interest" description="Disordered" evidence="15">
    <location>
        <begin position="616"/>
        <end position="647"/>
    </location>
</feature>
<keyword evidence="8" id="KW-0573">Peptidoglycan synthesis</keyword>
<dbReference type="GO" id="GO:0008658">
    <property type="term" value="F:penicillin binding"/>
    <property type="evidence" value="ECO:0007669"/>
    <property type="project" value="InterPro"/>
</dbReference>
<dbReference type="Gene3D" id="3.90.1310.10">
    <property type="entry name" value="Penicillin-binding protein 2a (Domain 2)"/>
    <property type="match status" value="1"/>
</dbReference>
<keyword evidence="7" id="KW-0133">Cell shape</keyword>
<keyword evidence="12" id="KW-0131">Cell cycle</keyword>
<feature type="transmembrane region" description="Helical" evidence="16">
    <location>
        <begin position="21"/>
        <end position="44"/>
    </location>
</feature>
<name>A0AAF0CVX5_9ENTE</name>
<evidence type="ECO:0000256" key="16">
    <source>
        <dbReference type="SAM" id="Phobius"/>
    </source>
</evidence>
<evidence type="ECO:0000313" key="19">
    <source>
        <dbReference type="EMBL" id="WEG73856.1"/>
    </source>
</evidence>
<evidence type="ECO:0000259" key="17">
    <source>
        <dbReference type="Pfam" id="PF00905"/>
    </source>
</evidence>
<evidence type="ECO:0000256" key="7">
    <source>
        <dbReference type="ARBA" id="ARBA00022960"/>
    </source>
</evidence>
<dbReference type="RefSeq" id="WP_275469656.1">
    <property type="nucleotide sequence ID" value="NZ_CP110232.1"/>
</dbReference>
<dbReference type="Gene3D" id="3.40.710.10">
    <property type="entry name" value="DD-peptidase/beta-lactamase superfamily"/>
    <property type="match status" value="1"/>
</dbReference>
<evidence type="ECO:0000256" key="2">
    <source>
        <dbReference type="ARBA" id="ARBA00007171"/>
    </source>
</evidence>
<dbReference type="Gene3D" id="3.30.70.2110">
    <property type="match status" value="1"/>
</dbReference>
<feature type="domain" description="Penicillin-binding protein transpeptidase" evidence="17">
    <location>
        <begin position="298"/>
        <end position="595"/>
    </location>
</feature>
<proteinExistence type="inferred from homology"/>
<keyword evidence="9 16" id="KW-1133">Transmembrane helix</keyword>
<evidence type="ECO:0000256" key="15">
    <source>
        <dbReference type="SAM" id="MobiDB-lite"/>
    </source>
</evidence>
<evidence type="ECO:0000259" key="18">
    <source>
        <dbReference type="Pfam" id="PF03717"/>
    </source>
</evidence>
<dbReference type="KEGG" id="vie:OL234_02785"/>
<evidence type="ECO:0000256" key="8">
    <source>
        <dbReference type="ARBA" id="ARBA00022984"/>
    </source>
</evidence>
<organism evidence="19 20">
    <name type="scientific">Vagococcus intermedius</name>
    <dbReference type="NCBI Taxonomy" id="2991418"/>
    <lineage>
        <taxon>Bacteria</taxon>
        <taxon>Bacillati</taxon>
        <taxon>Bacillota</taxon>
        <taxon>Bacilli</taxon>
        <taxon>Lactobacillales</taxon>
        <taxon>Enterococcaceae</taxon>
        <taxon>Vagococcus</taxon>
    </lineage>
</organism>
<dbReference type="GO" id="GO:0008360">
    <property type="term" value="P:regulation of cell shape"/>
    <property type="evidence" value="ECO:0007669"/>
    <property type="project" value="UniProtKB-KW"/>
</dbReference>
<dbReference type="EMBL" id="CP110232">
    <property type="protein sequence ID" value="WEG73856.1"/>
    <property type="molecule type" value="Genomic_DNA"/>
</dbReference>
<dbReference type="SUPFAM" id="SSF56519">
    <property type="entry name" value="Penicillin binding protein dimerisation domain"/>
    <property type="match status" value="1"/>
</dbReference>
<dbReference type="GO" id="GO:0051301">
    <property type="term" value="P:cell division"/>
    <property type="evidence" value="ECO:0007669"/>
    <property type="project" value="UniProtKB-KW"/>
</dbReference>
<dbReference type="Pfam" id="PF03717">
    <property type="entry name" value="PBP_dimer"/>
    <property type="match status" value="1"/>
</dbReference>
<evidence type="ECO:0000313" key="20">
    <source>
        <dbReference type="Proteomes" id="UP001179647"/>
    </source>
</evidence>
<evidence type="ECO:0000256" key="6">
    <source>
        <dbReference type="ARBA" id="ARBA00022737"/>
    </source>
</evidence>
<keyword evidence="6" id="KW-0677">Repeat</keyword>
<comment type="function">
    <text evidence="14">A transpeptidase that forms peptide cross-links between adjacent glycan strands in cell wall peptidoglycan (PG). Part of the divisome machinery that synthesizes the septal cross wall. Beta-lactams inactivate the PBPs by acylating an essential serine residue in the active site of these proteins.</text>
</comment>
<keyword evidence="11" id="KW-0046">Antibiotic resistance</keyword>
<dbReference type="InterPro" id="IPR005311">
    <property type="entry name" value="PBP_dimer"/>
</dbReference>
<evidence type="ECO:0000256" key="9">
    <source>
        <dbReference type="ARBA" id="ARBA00022989"/>
    </source>
</evidence>
<dbReference type="InterPro" id="IPR036138">
    <property type="entry name" value="PBP_dimer_sf"/>
</dbReference>
<keyword evidence="13" id="KW-0961">Cell wall biogenesis/degradation</keyword>
<dbReference type="PANTHER" id="PTHR30627">
    <property type="entry name" value="PEPTIDOGLYCAN D,D-TRANSPEPTIDASE"/>
    <property type="match status" value="1"/>
</dbReference>
<evidence type="ECO:0000256" key="12">
    <source>
        <dbReference type="ARBA" id="ARBA00023306"/>
    </source>
</evidence>
<comment type="similarity">
    <text evidence="2">Belongs to the transpeptidase family.</text>
</comment>
<sequence>MIKKLIELCKNKTLSPKENRRLTGVVFFGTAVLVFSIFIFRFIYIVGVGKVGETSLGTQTQEIYQGSSVVQAKRGTIYDRNGLVIAEDATSYSLYAILDKNYLGIMDPDTKEREKLYVEPKNKKSIAKILSKYTDLEEKDILERLKPKKNKQGNLITQVEFKGRNISLETKNKIEKAFEKKDIKGIYFTEHPARLYPNGVFSPYLIGYANLADKEDESKGLTGQMGIEYAFNKELKGQNGKIRYQKDRQQNPLPGSVIVEKEAVDGKDIYTTLDSGLQSRLEDLMTETYDTYGPEDITATLMEAKTGKILAASQRPGFNPETLEGLVDVDTPQWQNLLVEMPFEPGSTMKPFTVAAAIELGVFNENATFETGGIRVGDALINDHMPEGIGTITYRQALAWSSNVGMVHLQQAMDMRWLDYIKQFGFVKTTNSGLRGENVGTLQDETTVDRAMSAYGQAISVTPFQMLQAYTAITNEGEMIKPRFIDKVVDTDGKAKRQKKEIVGKPIKKDTANKVLEMMIDITEDERYGTGKNFYKIDGYHVAAKTGTAQIFDNNTGSYLENQYLYSVVQVAPAEDPEYIMYVTLRRPPVGVQAEELISNISNPLLKRALDFDAKNQKKSAAQDRKDEEAQEIAEAKAREAKKQSDK</sequence>
<reference evidence="19" key="1">
    <citation type="submission" date="2022-10" db="EMBL/GenBank/DDBJ databases">
        <title>Vagococcus sp. isolated from poultry meat.</title>
        <authorList>
            <person name="Johansson P."/>
            <person name="Bjorkroth J."/>
        </authorList>
    </citation>
    <scope>NUCLEOTIDE SEQUENCE</scope>
    <source>
        <strain evidence="19">STAA11</strain>
    </source>
</reference>
<keyword evidence="10 16" id="KW-0472">Membrane</keyword>
<evidence type="ECO:0000256" key="11">
    <source>
        <dbReference type="ARBA" id="ARBA00023251"/>
    </source>
</evidence>
<keyword evidence="20" id="KW-1185">Reference proteome</keyword>
<feature type="domain" description="Penicillin-binding protein dimerisation" evidence="18">
    <location>
        <begin position="70"/>
        <end position="252"/>
    </location>
</feature>
<evidence type="ECO:0000256" key="3">
    <source>
        <dbReference type="ARBA" id="ARBA00022475"/>
    </source>
</evidence>
<evidence type="ECO:0000256" key="5">
    <source>
        <dbReference type="ARBA" id="ARBA00022692"/>
    </source>
</evidence>
<dbReference type="GO" id="GO:0046677">
    <property type="term" value="P:response to antibiotic"/>
    <property type="evidence" value="ECO:0007669"/>
    <property type="project" value="UniProtKB-KW"/>
</dbReference>
<comment type="subcellular location">
    <subcellularLocation>
        <location evidence="1">Cell membrane</location>
        <topology evidence="1">Single-pass membrane protein</topology>
    </subcellularLocation>
</comment>
<keyword evidence="5 16" id="KW-0812">Transmembrane</keyword>
<dbReference type="PANTHER" id="PTHR30627:SF26">
    <property type="entry name" value="PENICILLIN-BINDING PROTEIN 2B"/>
    <property type="match status" value="1"/>
</dbReference>
<accession>A0AAF0CVX5</accession>
<evidence type="ECO:0000256" key="14">
    <source>
        <dbReference type="ARBA" id="ARBA00055980"/>
    </source>
</evidence>
<dbReference type="GO" id="GO:0009252">
    <property type="term" value="P:peptidoglycan biosynthetic process"/>
    <property type="evidence" value="ECO:0007669"/>
    <property type="project" value="UniProtKB-KW"/>
</dbReference>
<dbReference type="Gene3D" id="2.20.70.70">
    <property type="match status" value="1"/>
</dbReference>
<dbReference type="InterPro" id="IPR050515">
    <property type="entry name" value="Beta-lactam/transpept"/>
</dbReference>
<evidence type="ECO:0000256" key="10">
    <source>
        <dbReference type="ARBA" id="ARBA00023136"/>
    </source>
</evidence>
<dbReference type="GO" id="GO:0071555">
    <property type="term" value="P:cell wall organization"/>
    <property type="evidence" value="ECO:0007669"/>
    <property type="project" value="UniProtKB-KW"/>
</dbReference>
<dbReference type="InterPro" id="IPR012338">
    <property type="entry name" value="Beta-lactam/transpept-like"/>
</dbReference>
<dbReference type="AlphaFoldDB" id="A0AAF0CVX5"/>
<keyword evidence="4" id="KW-0132">Cell division</keyword>
<protein>
    <submittedName>
        <fullName evidence="19">Penicillin-binding protein 2</fullName>
    </submittedName>
</protein>
<gene>
    <name evidence="19" type="ORF">OL234_02785</name>
</gene>
<evidence type="ECO:0000256" key="4">
    <source>
        <dbReference type="ARBA" id="ARBA00022618"/>
    </source>
</evidence>
<dbReference type="InterPro" id="IPR001460">
    <property type="entry name" value="PCN-bd_Tpept"/>
</dbReference>
<keyword evidence="3" id="KW-1003">Cell membrane</keyword>
<dbReference type="GO" id="GO:0005886">
    <property type="term" value="C:plasma membrane"/>
    <property type="evidence" value="ECO:0007669"/>
    <property type="project" value="UniProtKB-SubCell"/>
</dbReference>
<dbReference type="Pfam" id="PF00905">
    <property type="entry name" value="Transpeptidase"/>
    <property type="match status" value="1"/>
</dbReference>
<dbReference type="FunFam" id="3.40.710.10:FF:000095">
    <property type="entry name" value="Penicillin-binding protein 2x"/>
    <property type="match status" value="1"/>
</dbReference>
<dbReference type="Proteomes" id="UP001179647">
    <property type="component" value="Chromosome"/>
</dbReference>